<reference evidence="2" key="1">
    <citation type="submission" date="2021-01" db="EMBL/GenBank/DDBJ databases">
        <title>Genome public.</title>
        <authorList>
            <person name="Liu C."/>
            <person name="Sun Q."/>
        </authorList>
    </citation>
    <scope>NUCLEOTIDE SEQUENCE [LARGE SCALE GENOMIC DNA]</scope>
    <source>
        <strain evidence="2">YIM B02556</strain>
    </source>
</reference>
<sequence>MGLISFLKKAAAGHTDGQKQARYDRANARFNDYNEVVQWYAEDGSNDGNPTILQDYQALAALPFRPGHKATLVGYRNDITRKLGHAAHIGTKQNAWISAFLRPEDGTVYCAYVLLRDNNQQFAMMKPYWFLSGSETEAGFKRSVTGVI</sequence>
<protein>
    <submittedName>
        <fullName evidence="1">Uncharacterized protein</fullName>
    </submittedName>
</protein>
<accession>A0ABS1F991</accession>
<dbReference type="RefSeq" id="WP_200196258.1">
    <property type="nucleotide sequence ID" value="NZ_JAENHM010000060.1"/>
</dbReference>
<comment type="caution">
    <text evidence="1">The sequence shown here is derived from an EMBL/GenBank/DDBJ whole genome shotgun (WGS) entry which is preliminary data.</text>
</comment>
<evidence type="ECO:0000313" key="1">
    <source>
        <dbReference type="EMBL" id="MBK1839981.1"/>
    </source>
</evidence>
<proteinExistence type="predicted"/>
<name>A0ABS1F991_9PROT</name>
<evidence type="ECO:0000313" key="2">
    <source>
        <dbReference type="Proteomes" id="UP000652760"/>
    </source>
</evidence>
<organism evidence="1 2">
    <name type="scientific">Azospirillum endophyticum</name>
    <dbReference type="NCBI Taxonomy" id="2800326"/>
    <lineage>
        <taxon>Bacteria</taxon>
        <taxon>Pseudomonadati</taxon>
        <taxon>Pseudomonadota</taxon>
        <taxon>Alphaproteobacteria</taxon>
        <taxon>Rhodospirillales</taxon>
        <taxon>Azospirillaceae</taxon>
        <taxon>Azospirillum</taxon>
    </lineage>
</organism>
<gene>
    <name evidence="1" type="ORF">JHL17_21475</name>
</gene>
<dbReference type="Proteomes" id="UP000652760">
    <property type="component" value="Unassembled WGS sequence"/>
</dbReference>
<keyword evidence="2" id="KW-1185">Reference proteome</keyword>
<dbReference type="EMBL" id="JAENHM010000060">
    <property type="protein sequence ID" value="MBK1839981.1"/>
    <property type="molecule type" value="Genomic_DNA"/>
</dbReference>